<dbReference type="STRING" id="314285.KT71_003388"/>
<feature type="region of interest" description="Disordered" evidence="1">
    <location>
        <begin position="188"/>
        <end position="210"/>
    </location>
</feature>
<dbReference type="AlphaFoldDB" id="V7HS26"/>
<accession>V7HS26</accession>
<name>V7HS26_9GAMM</name>
<reference evidence="2 3" key="1">
    <citation type="journal article" date="2007" name="Proc. Natl. Acad. Sci. U.S.A.">
        <title>Characterization of a marine gammaproteobacterium capable of aerobic anoxygenic photosynthesis.</title>
        <authorList>
            <person name="Fuchs B.M."/>
            <person name="Spring S."/>
            <person name="Teeling H."/>
            <person name="Quast C."/>
            <person name="Wulf J."/>
            <person name="Schattenhofer M."/>
            <person name="Yan S."/>
            <person name="Ferriera S."/>
            <person name="Johnson J."/>
            <person name="Glockner F.O."/>
            <person name="Amann R."/>
        </authorList>
    </citation>
    <scope>NUCLEOTIDE SEQUENCE [LARGE SCALE GENOMIC DNA]</scope>
    <source>
        <strain evidence="2">KT71</strain>
    </source>
</reference>
<feature type="compositionally biased region" description="Basic and acidic residues" evidence="1">
    <location>
        <begin position="33"/>
        <end position="46"/>
    </location>
</feature>
<organism evidence="2 3">
    <name type="scientific">Congregibacter litoralis KT71</name>
    <dbReference type="NCBI Taxonomy" id="314285"/>
    <lineage>
        <taxon>Bacteria</taxon>
        <taxon>Pseudomonadati</taxon>
        <taxon>Pseudomonadota</taxon>
        <taxon>Gammaproteobacteria</taxon>
        <taxon>Cellvibrionales</taxon>
        <taxon>Halieaceae</taxon>
        <taxon>Congregibacter</taxon>
    </lineage>
</organism>
<dbReference type="Proteomes" id="UP000019205">
    <property type="component" value="Chromosome"/>
</dbReference>
<sequence length="276" mass="29353">MYPIERGRPSVYFPPCRGSSSPFTELHGQGGLHPEDTVPGRHDPGGLRAGGLDDAHPCASPSGRPAVVQIGSPADLPLPVWRRWCQSRGSTSPATMAFSLQTTAGVGSSRPRDAGRASSLSPTQKSAHPRSATPIKRGGPCRYDLGSAAKACFQHRHAPGHPLLALRANSPCRGLQSLWRICQGHRMYRGPGRHRPDPRSAAPERTGNTDSAIAGATEQSAAGCVAAFRWQGFQANSIRLARTPGKRHGTSGCARSFRIDRIGMAFPTPRTGFSGQ</sequence>
<gene>
    <name evidence="2" type="ORF">KT71_003388</name>
</gene>
<dbReference type="HOGENOM" id="CLU_1007251_0_0_6"/>
<comment type="caution">
    <text evidence="2">The sequence shown here is derived from an EMBL/GenBank/DDBJ whole genome shotgun (WGS) entry which is preliminary data.</text>
</comment>
<protein>
    <submittedName>
        <fullName evidence="2">Uncharacterized protein</fullName>
    </submittedName>
</protein>
<evidence type="ECO:0000313" key="3">
    <source>
        <dbReference type="Proteomes" id="UP000019205"/>
    </source>
</evidence>
<keyword evidence="3" id="KW-1185">Reference proteome</keyword>
<evidence type="ECO:0000256" key="1">
    <source>
        <dbReference type="SAM" id="MobiDB-lite"/>
    </source>
</evidence>
<reference evidence="2 3" key="2">
    <citation type="journal article" date="2009" name="PLoS ONE">
        <title>The photosynthetic apparatus and its regulation in the aerobic gammaproteobacterium Congregibacter litoralis gen. nov., sp. nov.</title>
        <authorList>
            <person name="Spring S."/>
            <person name="Lunsdorf H."/>
            <person name="Fuchs B.M."/>
            <person name="Tindall B.J."/>
        </authorList>
    </citation>
    <scope>NUCLEOTIDE SEQUENCE [LARGE SCALE GENOMIC DNA]</scope>
    <source>
        <strain evidence="2">KT71</strain>
    </source>
</reference>
<proteinExistence type="predicted"/>
<feature type="region of interest" description="Disordered" evidence="1">
    <location>
        <begin position="20"/>
        <end position="46"/>
    </location>
</feature>
<dbReference type="EMBL" id="AAOA02000003">
    <property type="protein sequence ID" value="ESZ89368.1"/>
    <property type="molecule type" value="Genomic_DNA"/>
</dbReference>
<feature type="region of interest" description="Disordered" evidence="1">
    <location>
        <begin position="103"/>
        <end position="139"/>
    </location>
</feature>
<evidence type="ECO:0000313" key="2">
    <source>
        <dbReference type="EMBL" id="ESZ89368.1"/>
    </source>
</evidence>